<keyword evidence="2" id="KW-0677">Repeat</keyword>
<keyword evidence="6" id="KW-1133">Transmembrane helix</keyword>
<dbReference type="Pfam" id="PF16184">
    <property type="entry name" value="Cadherin_3"/>
    <property type="match status" value="8"/>
</dbReference>
<feature type="region of interest" description="Disordered" evidence="5">
    <location>
        <begin position="1701"/>
        <end position="1797"/>
    </location>
</feature>
<organism evidence="7 8">
    <name type="scientific">Diploscapter pachys</name>
    <dbReference type="NCBI Taxonomy" id="2018661"/>
    <lineage>
        <taxon>Eukaryota</taxon>
        <taxon>Metazoa</taxon>
        <taxon>Ecdysozoa</taxon>
        <taxon>Nematoda</taxon>
        <taxon>Chromadorea</taxon>
        <taxon>Rhabditida</taxon>
        <taxon>Rhabditina</taxon>
        <taxon>Rhabditomorpha</taxon>
        <taxon>Rhabditoidea</taxon>
        <taxon>Rhabditidae</taxon>
        <taxon>Diploscapter</taxon>
    </lineage>
</organism>
<evidence type="ECO:0000313" key="7">
    <source>
        <dbReference type="EMBL" id="PAV78808.1"/>
    </source>
</evidence>
<evidence type="ECO:0000256" key="6">
    <source>
        <dbReference type="SAM" id="Phobius"/>
    </source>
</evidence>
<evidence type="ECO:0000313" key="8">
    <source>
        <dbReference type="Proteomes" id="UP000218231"/>
    </source>
</evidence>
<feature type="region of interest" description="Disordered" evidence="5">
    <location>
        <begin position="1654"/>
        <end position="1689"/>
    </location>
</feature>
<evidence type="ECO:0008006" key="9">
    <source>
        <dbReference type="Google" id="ProtNLM"/>
    </source>
</evidence>
<keyword evidence="8" id="KW-1185">Reference proteome</keyword>
<sequence length="1813" mass="202411">MVTVKNAQAQWSDELHTIKIHINPVNDPPELSEVRKGEPLRIAARGSRLLTTAALMLTDPDDGPEKVRIQIVEARGVHIEVEGQRTDEFTQKALINEQVFIHDDGLYEKGLLRLIARDGDGRSEPLALNIVSTPLEVRMVLNTGIRLMHHSEMVISKDNLTFSSSVPGLQLYYSLVDLPDHGVLECATEHSPFAVCSRFSQKQIDRGLVRFRHTSPGLPPNDMFSYQVEAGDYASMVHNFRISFIPISIKIFNREIFLLNRTDAGIIVREHLFAWTFPKSYPPPELVYNIEEPPKFGILYRKLADGKKRRIGVSSNFTQQDIDEGLISFKLHFTHYAIVNDFFIFRVLTPAVNSASSRFEIVYMPPETSVQLVNRTIVVTEGKMARITSEFLSLTTPDETNFIFQIIEVPKFGALVLEKSIGDVILKENSNFTMKDVASGKLNYSHAGEESKEDYCILSARSSTTNTQIGIPFWLTFSVILVNDNSPKLVGKDTIYIVERGQRLLHDELLKWRDADLHSPALIFNFAQPFKDASILSTTSPHHPITTFTQYDMRDGKIMIRHFSHKKQFEMKYTVSDGLNTVPTALDVVVGEPFVRVAAASLVYCCNLGDAPEIEISSQNLSISTNLDVTLKQIIYATESNAFRRRANFGERVPTQKFTQEDVENGIIFYQISPHVEMDTLIANVASPIENKTVAVHISISRLSSVASLELAIMKSLRVQMSGVVVIDSSHLLARDGVSSDEEIVYEITRQPEDGYLAAENAQSGKSHVKKFTQADIAKSAIHYVHSSNSKGRDSFEFNVTSPKGSKGPYSLYIDIHDEAVVITSTTLYVMTGKPTVLTRSVLNITVPEGEAFNVDILSPPTFGFLTTLPLSLSNISSLSSFNSEMLTDGRVVYLSDLSMSPQSPSDSFIIRVCFQTTICSSPHTINVQISYRNEKPPQLVRNEILRVSTGKGLLTNSHLDVEDPDTPPNELVYLIARPSNGILANVHDLNTPIYNFTQEDIDQSLIVFVRTGSATSSGASGGFSFLVSDGIHQIGPEWFAIDALASPSTLLDANSRLVTAPQSITIIGTELLRANIVNLKPEEIIFTIIKKPKGGILQVDGKEAKFFTQAQINHHLVTYSTIDQPQNEWTKRDSFAFMLHKNGTHLPLDGEHKFRISSTFAAMNEKSVQNFVSVNPLYVSKNGSNVFNTSHLDLYKLAESLEKEVLLIEVGKDPKFGKTEWADETKNIISWTELKTAFHLIYRHYSEETRDDSVMFYVYPTSESARTSSRLRITVPIRITTVRDPEVVVEHFPASISILNSGTLTMASDTFTVTHPKVPPQSIIYEVIQRGRNGVSVRVNEREVNQGDVVFWHASSPYSSSSFDTLAFNVESHIRALTLKIRPLDLSLENQTVIEYPQGKTYVVMNQTHLGAYSNGNNRSQIMYRITNGPENGTFYWVAGEKEAKEFSQKDIDDGRILYAQLNMHSYQDGFDFILENSERDVLKNRSIIRVRPLVDVQPVIVETETATPLTASQINASQLDRFMPRFILTATPLKGRITFDPGTNHSTHIFTYSDILEGKVYYQAFSQDTETRDLIELEVQADGVQPARFILPISILPSEEKIFEKRDELEKQATPPLPKLAPVGDQLPVVLIVLILTFTVIVLVCRNRKDKKPTRIKRSATTPPRIPPSPRSSTAPINTDKPSTTSDLLDQTVFASVSEAEHRAAASEPHQHHHHHQKSNDDASTVVSTGSKRRPPNLKTFSASATSSPPKQASSGTTTTQSPLAAQPNPLPTRRFQPSLDYAGLGSDETPPPMPLFKQLNAKHSTTHNWV</sequence>
<protein>
    <recommendedName>
        <fullName evidence="9">Chondroitin sulfate proteoglycan 4</fullName>
    </recommendedName>
</protein>
<keyword evidence="6" id="KW-0472">Membrane</keyword>
<evidence type="ECO:0000256" key="4">
    <source>
        <dbReference type="PROSITE-ProRule" id="PRU01201"/>
    </source>
</evidence>
<feature type="compositionally biased region" description="Polar residues" evidence="5">
    <location>
        <begin position="1741"/>
        <end position="1766"/>
    </location>
</feature>
<dbReference type="PROSITE" id="PS51854">
    <property type="entry name" value="CSPG"/>
    <property type="match status" value="4"/>
</dbReference>
<feature type="repeat" description="CSPG" evidence="4">
    <location>
        <begin position="136"/>
        <end position="229"/>
    </location>
</feature>
<dbReference type="InterPro" id="IPR039005">
    <property type="entry name" value="CSPG_rpt"/>
</dbReference>
<dbReference type="OrthoDB" id="5831138at2759"/>
<evidence type="ECO:0000256" key="3">
    <source>
        <dbReference type="ARBA" id="ARBA00023180"/>
    </source>
</evidence>
<feature type="repeat" description="CSPG" evidence="4">
    <location>
        <begin position="708"/>
        <end position="801"/>
    </location>
</feature>
<feature type="transmembrane region" description="Helical" evidence="6">
    <location>
        <begin position="1629"/>
        <end position="1647"/>
    </location>
</feature>
<dbReference type="PANTHER" id="PTHR45739:SF8">
    <property type="entry name" value="FRAS1-RELATED EXTRACELLULAR MATRIX PROTEIN 1"/>
    <property type="match status" value="1"/>
</dbReference>
<dbReference type="EMBL" id="LIAE01007516">
    <property type="protein sequence ID" value="PAV78808.1"/>
    <property type="molecule type" value="Genomic_DNA"/>
</dbReference>
<dbReference type="PANTHER" id="PTHR45739">
    <property type="entry name" value="MATRIX PROTEIN, PUTATIVE-RELATED"/>
    <property type="match status" value="1"/>
</dbReference>
<keyword evidence="1" id="KW-0732">Signal</keyword>
<evidence type="ECO:0000256" key="5">
    <source>
        <dbReference type="SAM" id="MobiDB-lite"/>
    </source>
</evidence>
<keyword evidence="3" id="KW-0325">Glycoprotein</keyword>
<feature type="repeat" description="CSPG" evidence="4">
    <location>
        <begin position="936"/>
        <end position="1029"/>
    </location>
</feature>
<dbReference type="STRING" id="2018661.A0A2A2KXZ3"/>
<proteinExistence type="predicted"/>
<evidence type="ECO:0000256" key="1">
    <source>
        <dbReference type="ARBA" id="ARBA00022729"/>
    </source>
</evidence>
<reference evidence="7 8" key="1">
    <citation type="journal article" date="2017" name="Curr. Biol.">
        <title>Genome architecture and evolution of a unichromosomal asexual nematode.</title>
        <authorList>
            <person name="Fradin H."/>
            <person name="Zegar C."/>
            <person name="Gutwein M."/>
            <person name="Lucas J."/>
            <person name="Kovtun M."/>
            <person name="Corcoran D."/>
            <person name="Baugh L.R."/>
            <person name="Kiontke K."/>
            <person name="Gunsalus K."/>
            <person name="Fitch D.H."/>
            <person name="Piano F."/>
        </authorList>
    </citation>
    <scope>NUCLEOTIDE SEQUENCE [LARGE SCALE GENOMIC DNA]</scope>
    <source>
        <strain evidence="7">PF1309</strain>
    </source>
</reference>
<keyword evidence="6" id="KW-0812">Transmembrane</keyword>
<gene>
    <name evidence="7" type="ORF">WR25_00500</name>
</gene>
<evidence type="ECO:0000256" key="2">
    <source>
        <dbReference type="ARBA" id="ARBA00022737"/>
    </source>
</evidence>
<dbReference type="Proteomes" id="UP000218231">
    <property type="component" value="Unassembled WGS sequence"/>
</dbReference>
<dbReference type="GO" id="GO:0009653">
    <property type="term" value="P:anatomical structure morphogenesis"/>
    <property type="evidence" value="ECO:0007669"/>
    <property type="project" value="TreeGrafter"/>
</dbReference>
<comment type="caution">
    <text evidence="7">The sequence shown here is derived from an EMBL/GenBank/DDBJ whole genome shotgun (WGS) entry which is preliminary data.</text>
</comment>
<name>A0A2A2KXZ3_9BILA</name>
<dbReference type="InterPro" id="IPR051561">
    <property type="entry name" value="FRAS1_ECM"/>
</dbReference>
<feature type="repeat" description="CSPG" evidence="4">
    <location>
        <begin position="368"/>
        <end position="461"/>
    </location>
</feature>
<accession>A0A2A2KXZ3</accession>